<organism evidence="5">
    <name type="scientific">Candidatus Kentrum sp. FM</name>
    <dbReference type="NCBI Taxonomy" id="2126340"/>
    <lineage>
        <taxon>Bacteria</taxon>
        <taxon>Pseudomonadati</taxon>
        <taxon>Pseudomonadota</taxon>
        <taxon>Gammaproteobacteria</taxon>
        <taxon>Candidatus Kentrum</taxon>
    </lineage>
</organism>
<reference evidence="5" key="1">
    <citation type="submission" date="2019-02" db="EMBL/GenBank/DDBJ databases">
        <authorList>
            <person name="Gruber-Vodicka R. H."/>
            <person name="Seah K. B. B."/>
        </authorList>
    </citation>
    <scope>NUCLEOTIDE SEQUENCE</scope>
    <source>
        <strain evidence="3">BECK_BZ163</strain>
        <strain evidence="5">BECK_BZ164</strain>
        <strain evidence="4">BECK_BZ165</strain>
    </source>
</reference>
<dbReference type="InterPro" id="IPR045427">
    <property type="entry name" value="MoxR"/>
</dbReference>
<evidence type="ECO:0000259" key="2">
    <source>
        <dbReference type="Pfam" id="PF20030"/>
    </source>
</evidence>
<gene>
    <name evidence="3" type="ORF">BECKFM1743A_GA0114220_1000111</name>
    <name evidence="5" type="ORF">BECKFM1743B_GA0114221_1000111</name>
    <name evidence="4" type="ORF">BECKFM1743C_GA0114222_1000111</name>
</gene>
<keyword evidence="1" id="KW-0175">Coiled coil</keyword>
<dbReference type="EMBL" id="CAADFA010000001">
    <property type="protein sequence ID" value="VFJ43343.1"/>
    <property type="molecule type" value="Genomic_DNA"/>
</dbReference>
<evidence type="ECO:0000313" key="3">
    <source>
        <dbReference type="EMBL" id="VFJ42632.1"/>
    </source>
</evidence>
<feature type="coiled-coil region" evidence="1">
    <location>
        <begin position="58"/>
        <end position="85"/>
    </location>
</feature>
<dbReference type="SUPFAM" id="SSF52540">
    <property type="entry name" value="P-loop containing nucleoside triphosphate hydrolases"/>
    <property type="match status" value="1"/>
</dbReference>
<dbReference type="InterPro" id="IPR027417">
    <property type="entry name" value="P-loop_NTPase"/>
</dbReference>
<dbReference type="EMBL" id="CAADEZ010000001">
    <property type="protein sequence ID" value="VFJ42632.1"/>
    <property type="molecule type" value="Genomic_DNA"/>
</dbReference>
<dbReference type="InterPro" id="IPR050513">
    <property type="entry name" value="RavA_ATPases"/>
</dbReference>
<evidence type="ECO:0000256" key="1">
    <source>
        <dbReference type="SAM" id="Coils"/>
    </source>
</evidence>
<dbReference type="AlphaFoldDB" id="A0A450VL31"/>
<proteinExistence type="predicted"/>
<feature type="domain" description="MoxR" evidence="2">
    <location>
        <begin position="153"/>
        <end position="296"/>
    </location>
</feature>
<dbReference type="EMBL" id="CAADFL010000001">
    <property type="protein sequence ID" value="VFK05503.1"/>
    <property type="molecule type" value="Genomic_DNA"/>
</dbReference>
<accession>A0A450VL31</accession>
<dbReference type="Pfam" id="PF20030">
    <property type="entry name" value="bpMoxR"/>
    <property type="match status" value="2"/>
</dbReference>
<protein>
    <submittedName>
        <fullName evidence="5">MoxR-like ATPase</fullName>
    </submittedName>
</protein>
<dbReference type="Gene3D" id="3.40.50.300">
    <property type="entry name" value="P-loop containing nucleotide triphosphate hydrolases"/>
    <property type="match status" value="1"/>
</dbReference>
<evidence type="ECO:0000313" key="4">
    <source>
        <dbReference type="EMBL" id="VFJ43343.1"/>
    </source>
</evidence>
<feature type="domain" description="MoxR" evidence="2">
    <location>
        <begin position="67"/>
        <end position="121"/>
    </location>
</feature>
<evidence type="ECO:0000313" key="5">
    <source>
        <dbReference type="EMBL" id="VFK05503.1"/>
    </source>
</evidence>
<dbReference type="PANTHER" id="PTHR32204">
    <property type="entry name" value="ATPASE RAVA"/>
    <property type="match status" value="1"/>
</dbReference>
<name>A0A450VL31_9GAMM</name>
<dbReference type="PANTHER" id="PTHR32204:SF0">
    <property type="entry name" value="ATPASE RAVA"/>
    <property type="match status" value="1"/>
</dbReference>
<sequence>MNQEQWNPKEFPWEEIKDRERFCSHDWTKRILDGLSVYRPGTTEIDPGRQKQIVSYLKDNAQYALARLQALADELKQQFVQKDEIIDMVIVSAIAHQPMLLLGPPGTAKSKIILKFCEGLGIGRAGDAPSRDKTSLQYLLPDRTGNVSSEKHTVYQYLLHGFTEPDEVLGPVDIEQLRKESKFRRIREGSIIDSEVVFLDEVFRANSAILNALLTVMNERRVYEGGQAYPARARLIYGASNDIPSPQQMKDLKAFYERFILRMESDFVPMRFAGSEKVIPDKRKKLLEQGWRAEIRDLRAGYQPQGAAMSPIACLNDILFLNRVVTELWGGADFNDPFIQLILQPYHRLVIALSGGDKPICTIDDRKFIRLFLLVRAHALYSHNGPPRLKNLTVLKHIWHDLDSKQKVADAVTKFITEEK</sequence>